<dbReference type="FunFam" id="3.30.40.10:FF:000047">
    <property type="entry name" value="Roquin-2 isoform 1"/>
    <property type="match status" value="1"/>
</dbReference>
<comment type="pathway">
    <text evidence="3">Protein modification; protein ubiquitination.</text>
</comment>
<reference evidence="15 16" key="1">
    <citation type="journal article" date="2023" name="J. Hered.">
        <title>Chromosome-level genome of the wood stork (Mycteria americana) provides insight into avian chromosome evolution.</title>
        <authorList>
            <person name="Flamio R. Jr."/>
            <person name="Ramstad K.M."/>
        </authorList>
    </citation>
    <scope>NUCLEOTIDE SEQUENCE [LARGE SCALE GENOMIC DNA]</scope>
    <source>
        <strain evidence="15">JAX WOST 10</strain>
    </source>
</reference>
<evidence type="ECO:0000256" key="10">
    <source>
        <dbReference type="ARBA" id="ARBA00022884"/>
    </source>
</evidence>
<evidence type="ECO:0000256" key="2">
    <source>
        <dbReference type="ARBA" id="ARBA00004201"/>
    </source>
</evidence>
<dbReference type="Gene3D" id="3.30.40.10">
    <property type="entry name" value="Zinc/RING finger domain, C3HC4 (zinc finger)"/>
    <property type="match status" value="1"/>
</dbReference>
<dbReference type="FunFam" id="4.10.1000.10:FF:000004">
    <property type="entry name" value="roquin-1 isoform X2"/>
    <property type="match status" value="1"/>
</dbReference>
<feature type="compositionally biased region" description="Polar residues" evidence="12">
    <location>
        <begin position="731"/>
        <end position="744"/>
    </location>
</feature>
<dbReference type="Pfam" id="PF00642">
    <property type="entry name" value="zf-CCCH"/>
    <property type="match status" value="1"/>
</dbReference>
<dbReference type="PROSITE" id="PS50103">
    <property type="entry name" value="ZF_C3H1"/>
    <property type="match status" value="1"/>
</dbReference>
<evidence type="ECO:0000256" key="8">
    <source>
        <dbReference type="ARBA" id="ARBA00022771"/>
    </source>
</evidence>
<dbReference type="Pfam" id="PF21206">
    <property type="entry name" value="Roquin_1_2-like_ROQ"/>
    <property type="match status" value="1"/>
</dbReference>
<sequence>MPVQAAQWTEFLSCPICYNEFDENVHKPISLGCSHTVCKTCLNKLHRKACPFDQTAINTDIDVLPVNFALLQLVGAQVPDHQTVKLSNVGENKHYEVAKKCVEDLALYLKPLSGGKGVASLNQSALSRPMQRKLVTLVNCQLVEEEGRVRAMRAARSLGERTVTELILQHQNPQQLSANLWAAVRARGCQFLGPAMQEEALKLVLLALEDGSALSRKVLVLFVVQRLEPRFPQASKTSIGHVVQLLYRASCFKVTKRDEDSSLMQLKEEFRSYEALRREHDAQIVHIAMEAGLRISPEQWSSLLYGDLAHKSHMQSIIDKLQSPESFAKSVQELTIVLQRTGDPANLNRLRPHLELLANIDPNPDDTKLGGSVGLLEGRKALQSDLDRLDRWAEVNRMRFNEAQRWVLHLSHNNPMQCYRLGEEWLESSLVEKDLGVLVDSRLNMSQQCAQVAKKANSILACIRNSCWAPHSKRDIEGLERVQRRATELGKGLEHKADGERLRDLGLFSLEKRRLRGDLIALYNYLKGGCSEVGGGLFSKVTSDRTRGNGLKLRQERITSLLLIILDAASPTWEQLENAMVAVKTVVHGLVDFIQNYSRKGHETPQPQPNSKYKTSMCRDLRQQGGCPRGTNCTFAHSQEELEKYRLRNKKISATVRTFPLLNKVGVNSTVSTTTGNVISVIGSPEATGKMVPSTNGIANLESGVPQLIPRCADTSLRALENTKKGGKTGANGQNVSGSPTESLPENKIGSPPKTPVSQAAATSAGPPNIGTEVNSVPPKSSPFVPRVPVYPPHSDNVQYFQDPRTQLSYEVPQYPQTGYYPPPPTVPAGVAPCVPRFVRSNNVPESSLPPASVPYADHYSTFPPRDRLNSPYQPPPPQPYGPVPPVPSGMYAPVYDSRRIWRPQMYPRDDIIRSNSLPPMDVMHSSVYQTSLRERYNSLDGYYSVACQPPNEQRTVPLPREPCGHLKTGYDEQLRRKPEQWAQYHTQKTPLVSSTLPMATPSPTPPSPLFSVDFSTEFSESVSDLSGTKFEEDHLSHYSPWSCGTIGSCINPIDSEPKDVIANSNAVLMDLDSGDVKRRVHLFETQRRAKEEDPIIPFSDGPIISKWGAISRSSRTGYHTTDPIQATASQGSATKPISVSDYVPYVNAVDSRWSAYGSDSTSSARYAERDRFIVTDLSGHRKHSSTGDLLSIELQQAKSNSLLLQREENALAMQQKWNSLDEGSRLTLNLLSKEIDLRNGETDYTEDCADTKPDRDIELELSALDTDEPDGQGEQIEEILDIQLGISSQDDQLLNGTTVENGHPLKQHQKESMEQKRQSLGEDLVILEEQKTILPVTSCFSQPITTSVSNASCLPISTSVSVGSLILKTAHIMSEDKNDFLKPVANGRMVNS</sequence>
<dbReference type="FunFam" id="1.20.120.1790:FF:000001">
    <property type="entry name" value="roquin-1 isoform X1"/>
    <property type="match status" value="1"/>
</dbReference>
<dbReference type="InterPro" id="IPR000571">
    <property type="entry name" value="Znf_CCCH"/>
</dbReference>
<feature type="region of interest" description="Disordered" evidence="12">
    <location>
        <begin position="1297"/>
        <end position="1318"/>
    </location>
</feature>
<comment type="catalytic activity">
    <reaction evidence="1">
        <text>S-ubiquitinyl-[E2 ubiquitin-conjugating enzyme]-L-cysteine + [acceptor protein]-L-lysine = [E2 ubiquitin-conjugating enzyme]-L-cysteine + N(6)-ubiquitinyl-[acceptor protein]-L-lysine.</text>
        <dbReference type="EC" id="2.3.2.27"/>
    </reaction>
</comment>
<evidence type="ECO:0000256" key="12">
    <source>
        <dbReference type="SAM" id="MobiDB-lite"/>
    </source>
</evidence>
<evidence type="ECO:0000256" key="1">
    <source>
        <dbReference type="ARBA" id="ARBA00000900"/>
    </source>
</evidence>
<evidence type="ECO:0000313" key="15">
    <source>
        <dbReference type="EMBL" id="KAK4811430.1"/>
    </source>
</evidence>
<dbReference type="SUPFAM" id="SSF57850">
    <property type="entry name" value="RING/U-box"/>
    <property type="match status" value="1"/>
</dbReference>
<feature type="region of interest" description="Disordered" evidence="12">
    <location>
        <begin position="722"/>
        <end position="781"/>
    </location>
</feature>
<feature type="region of interest" description="Disordered" evidence="12">
    <location>
        <begin position="846"/>
        <end position="885"/>
    </location>
</feature>
<keyword evidence="5" id="KW-0963">Cytoplasm</keyword>
<evidence type="ECO:0000256" key="9">
    <source>
        <dbReference type="ARBA" id="ARBA00022833"/>
    </source>
</evidence>
<evidence type="ECO:0000313" key="16">
    <source>
        <dbReference type="Proteomes" id="UP001333110"/>
    </source>
</evidence>
<evidence type="ECO:0000259" key="13">
    <source>
        <dbReference type="PROSITE" id="PS50089"/>
    </source>
</evidence>
<dbReference type="InterPro" id="IPR017907">
    <property type="entry name" value="Znf_RING_CS"/>
</dbReference>
<dbReference type="InterPro" id="IPR048575">
    <property type="entry name" value="Roquin_1_2-like_ROQ"/>
</dbReference>
<dbReference type="InterPro" id="IPR036855">
    <property type="entry name" value="Znf_CCCH_sf"/>
</dbReference>
<dbReference type="PROSITE" id="PS00518">
    <property type="entry name" value="ZF_RING_1"/>
    <property type="match status" value="1"/>
</dbReference>
<dbReference type="GO" id="GO:0010494">
    <property type="term" value="C:cytoplasmic stress granule"/>
    <property type="evidence" value="ECO:0007669"/>
    <property type="project" value="TreeGrafter"/>
</dbReference>
<dbReference type="Gene3D" id="4.10.1000.10">
    <property type="entry name" value="Zinc finger, CCCH-type"/>
    <property type="match status" value="1"/>
</dbReference>
<comment type="caution">
    <text evidence="15">The sequence shown here is derived from an EMBL/GenBank/DDBJ whole genome shotgun (WGS) entry which is preliminary data.</text>
</comment>
<protein>
    <recommendedName>
        <fullName evidence="4">RING-type E3 ubiquitin transferase</fullName>
        <ecNumber evidence="4">2.3.2.27</ecNumber>
    </recommendedName>
</protein>
<keyword evidence="9 11" id="KW-0862">Zinc</keyword>
<dbReference type="GO" id="GO:0003725">
    <property type="term" value="F:double-stranded RNA binding"/>
    <property type="evidence" value="ECO:0007669"/>
    <property type="project" value="TreeGrafter"/>
</dbReference>
<dbReference type="GO" id="GO:0003729">
    <property type="term" value="F:mRNA binding"/>
    <property type="evidence" value="ECO:0007669"/>
    <property type="project" value="TreeGrafter"/>
</dbReference>
<keyword evidence="8 11" id="KW-0863">Zinc-finger</keyword>
<keyword evidence="16" id="KW-1185">Reference proteome</keyword>
<accession>A0AAN7RQ24</accession>
<dbReference type="Proteomes" id="UP001333110">
    <property type="component" value="Unassembled WGS sequence"/>
</dbReference>
<dbReference type="InterPro" id="IPR013083">
    <property type="entry name" value="Znf_RING/FYVE/PHD"/>
</dbReference>
<name>A0AAN7RQ24_MYCAM</name>
<dbReference type="GO" id="GO:0000209">
    <property type="term" value="P:protein polyubiquitination"/>
    <property type="evidence" value="ECO:0007669"/>
    <property type="project" value="TreeGrafter"/>
</dbReference>
<keyword evidence="6" id="KW-0808">Transferase</keyword>
<evidence type="ECO:0000256" key="3">
    <source>
        <dbReference type="ARBA" id="ARBA00004906"/>
    </source>
</evidence>
<keyword evidence="7 11" id="KW-0479">Metal-binding</keyword>
<dbReference type="GO" id="GO:0008270">
    <property type="term" value="F:zinc ion binding"/>
    <property type="evidence" value="ECO:0007669"/>
    <property type="project" value="UniProtKB-KW"/>
</dbReference>
<feature type="zinc finger region" description="C3H1-type" evidence="11">
    <location>
        <begin position="612"/>
        <end position="640"/>
    </location>
</feature>
<feature type="domain" description="C3H1-type" evidence="14">
    <location>
        <begin position="612"/>
        <end position="640"/>
    </location>
</feature>
<dbReference type="SMART" id="SM00184">
    <property type="entry name" value="RING"/>
    <property type="match status" value="1"/>
</dbReference>
<feature type="domain" description="RING-type" evidence="13">
    <location>
        <begin position="14"/>
        <end position="54"/>
    </location>
</feature>
<dbReference type="InterPro" id="IPR052249">
    <property type="entry name" value="Roquin_domain"/>
</dbReference>
<gene>
    <name evidence="15" type="ORF">QYF61_005356</name>
</gene>
<dbReference type="Pfam" id="PF18386">
    <property type="entry name" value="ROQ_II"/>
    <property type="match status" value="1"/>
</dbReference>
<organism evidence="15 16">
    <name type="scientific">Mycteria americana</name>
    <name type="common">Wood stork</name>
    <dbReference type="NCBI Taxonomy" id="33587"/>
    <lineage>
        <taxon>Eukaryota</taxon>
        <taxon>Metazoa</taxon>
        <taxon>Chordata</taxon>
        <taxon>Craniata</taxon>
        <taxon>Vertebrata</taxon>
        <taxon>Euteleostomi</taxon>
        <taxon>Archelosauria</taxon>
        <taxon>Archosauria</taxon>
        <taxon>Dinosauria</taxon>
        <taxon>Saurischia</taxon>
        <taxon>Theropoda</taxon>
        <taxon>Coelurosauria</taxon>
        <taxon>Aves</taxon>
        <taxon>Neognathae</taxon>
        <taxon>Neoaves</taxon>
        <taxon>Aequornithes</taxon>
        <taxon>Ciconiiformes</taxon>
        <taxon>Ciconiidae</taxon>
        <taxon>Mycteria</taxon>
    </lineage>
</organism>
<comment type="subcellular location">
    <subcellularLocation>
        <location evidence="2">Cytoplasm</location>
        <location evidence="2">P-body</location>
    </subcellularLocation>
</comment>
<dbReference type="GO" id="GO:0000932">
    <property type="term" value="C:P-body"/>
    <property type="evidence" value="ECO:0007669"/>
    <property type="project" value="UniProtKB-SubCell"/>
</dbReference>
<dbReference type="SUPFAM" id="SSF90229">
    <property type="entry name" value="CCCH zinc finger"/>
    <property type="match status" value="1"/>
</dbReference>
<dbReference type="GO" id="GO:0006511">
    <property type="term" value="P:ubiquitin-dependent protein catabolic process"/>
    <property type="evidence" value="ECO:0007669"/>
    <property type="project" value="TreeGrafter"/>
</dbReference>
<dbReference type="PANTHER" id="PTHR13139">
    <property type="entry name" value="RING FINGER AND CCCH-TYPE ZINC FINGER DOMAIN-CONTAINING PROTEIN"/>
    <property type="match status" value="1"/>
</dbReference>
<dbReference type="PANTHER" id="PTHR13139:SF2">
    <property type="entry name" value="ROQUIN-2"/>
    <property type="match status" value="1"/>
</dbReference>
<dbReference type="InterPro" id="IPR001841">
    <property type="entry name" value="Znf_RING"/>
</dbReference>
<dbReference type="EC" id="2.3.2.27" evidence="4"/>
<evidence type="ECO:0000256" key="4">
    <source>
        <dbReference type="ARBA" id="ARBA00012483"/>
    </source>
</evidence>
<dbReference type="Gene3D" id="1.20.120.1790">
    <property type="match status" value="1"/>
</dbReference>
<evidence type="ECO:0000256" key="5">
    <source>
        <dbReference type="ARBA" id="ARBA00022490"/>
    </source>
</evidence>
<evidence type="ECO:0000256" key="11">
    <source>
        <dbReference type="PROSITE-ProRule" id="PRU00723"/>
    </source>
</evidence>
<feature type="compositionally biased region" description="Pro residues" evidence="12">
    <location>
        <begin position="873"/>
        <end position="885"/>
    </location>
</feature>
<evidence type="ECO:0000259" key="14">
    <source>
        <dbReference type="PROSITE" id="PS50103"/>
    </source>
</evidence>
<keyword evidence="10" id="KW-0694">RNA-binding</keyword>
<feature type="compositionally biased region" description="Basic and acidic residues" evidence="12">
    <location>
        <begin position="1309"/>
        <end position="1318"/>
    </location>
</feature>
<evidence type="ECO:0000256" key="7">
    <source>
        <dbReference type="ARBA" id="ARBA00022723"/>
    </source>
</evidence>
<dbReference type="CDD" id="cd16782">
    <property type="entry name" value="mRING-HC-C3HC3D_Roquin2"/>
    <property type="match status" value="1"/>
</dbReference>
<dbReference type="GO" id="GO:0000288">
    <property type="term" value="P:nuclear-transcribed mRNA catabolic process, deadenylation-dependent decay"/>
    <property type="evidence" value="ECO:0007669"/>
    <property type="project" value="TreeGrafter"/>
</dbReference>
<dbReference type="GO" id="GO:0035613">
    <property type="term" value="F:RNA stem-loop binding"/>
    <property type="evidence" value="ECO:0007669"/>
    <property type="project" value="TreeGrafter"/>
</dbReference>
<dbReference type="Pfam" id="PF14634">
    <property type="entry name" value="zf-RING_5"/>
    <property type="match status" value="1"/>
</dbReference>
<proteinExistence type="predicted"/>
<dbReference type="SMART" id="SM00356">
    <property type="entry name" value="ZnF_C3H1"/>
    <property type="match status" value="1"/>
</dbReference>
<dbReference type="InterPro" id="IPR041523">
    <property type="entry name" value="ROQ_II"/>
</dbReference>
<dbReference type="PROSITE" id="PS50089">
    <property type="entry name" value="ZF_RING_2"/>
    <property type="match status" value="1"/>
</dbReference>
<evidence type="ECO:0000256" key="6">
    <source>
        <dbReference type="ARBA" id="ARBA00022679"/>
    </source>
</evidence>
<dbReference type="EMBL" id="JAUNZN010000017">
    <property type="protein sequence ID" value="KAK4811430.1"/>
    <property type="molecule type" value="Genomic_DNA"/>
</dbReference>
<dbReference type="GO" id="GO:0061630">
    <property type="term" value="F:ubiquitin protein ligase activity"/>
    <property type="evidence" value="ECO:0007669"/>
    <property type="project" value="UniProtKB-EC"/>
</dbReference>